<evidence type="ECO:0000313" key="2">
    <source>
        <dbReference type="EMBL" id="GJM91761.1"/>
    </source>
</evidence>
<feature type="compositionally biased region" description="Basic and acidic residues" evidence="1">
    <location>
        <begin position="66"/>
        <end position="76"/>
    </location>
</feature>
<gene>
    <name evidence="2" type="primary">ga08171</name>
    <name evidence="2" type="ORF">PR202_ga08171</name>
</gene>
<feature type="region of interest" description="Disordered" evidence="1">
    <location>
        <begin position="56"/>
        <end position="76"/>
    </location>
</feature>
<dbReference type="AlphaFoldDB" id="A0AAV5BZV9"/>
<evidence type="ECO:0000256" key="1">
    <source>
        <dbReference type="SAM" id="MobiDB-lite"/>
    </source>
</evidence>
<keyword evidence="3" id="KW-1185">Reference proteome</keyword>
<comment type="caution">
    <text evidence="2">The sequence shown here is derived from an EMBL/GenBank/DDBJ whole genome shotgun (WGS) entry which is preliminary data.</text>
</comment>
<accession>A0AAV5BZV9</accession>
<reference evidence="2" key="2">
    <citation type="submission" date="2021-12" db="EMBL/GenBank/DDBJ databases">
        <title>Resequencing data analysis of finger millet.</title>
        <authorList>
            <person name="Hatakeyama M."/>
            <person name="Aluri S."/>
            <person name="Balachadran M.T."/>
            <person name="Sivarajan S.R."/>
            <person name="Poveda L."/>
            <person name="Shimizu-Inatsugi R."/>
            <person name="Schlapbach R."/>
            <person name="Sreeman S.M."/>
            <person name="Shimizu K.K."/>
        </authorList>
    </citation>
    <scope>NUCLEOTIDE SEQUENCE</scope>
</reference>
<proteinExistence type="predicted"/>
<protein>
    <submittedName>
        <fullName evidence="2">Uncharacterized protein</fullName>
    </submittedName>
</protein>
<dbReference type="Proteomes" id="UP001054889">
    <property type="component" value="Unassembled WGS sequence"/>
</dbReference>
<dbReference type="EMBL" id="BQKI01000004">
    <property type="protein sequence ID" value="GJM91761.1"/>
    <property type="molecule type" value="Genomic_DNA"/>
</dbReference>
<name>A0AAV5BZV9_ELECO</name>
<organism evidence="2 3">
    <name type="scientific">Eleusine coracana subsp. coracana</name>
    <dbReference type="NCBI Taxonomy" id="191504"/>
    <lineage>
        <taxon>Eukaryota</taxon>
        <taxon>Viridiplantae</taxon>
        <taxon>Streptophyta</taxon>
        <taxon>Embryophyta</taxon>
        <taxon>Tracheophyta</taxon>
        <taxon>Spermatophyta</taxon>
        <taxon>Magnoliopsida</taxon>
        <taxon>Liliopsida</taxon>
        <taxon>Poales</taxon>
        <taxon>Poaceae</taxon>
        <taxon>PACMAD clade</taxon>
        <taxon>Chloridoideae</taxon>
        <taxon>Cynodonteae</taxon>
        <taxon>Eleusininae</taxon>
        <taxon>Eleusine</taxon>
    </lineage>
</organism>
<reference evidence="2" key="1">
    <citation type="journal article" date="2018" name="DNA Res.">
        <title>Multiple hybrid de novo genome assembly of finger millet, an orphan allotetraploid crop.</title>
        <authorList>
            <person name="Hatakeyama M."/>
            <person name="Aluri S."/>
            <person name="Balachadran M.T."/>
            <person name="Sivarajan S.R."/>
            <person name="Patrignani A."/>
            <person name="Gruter S."/>
            <person name="Poveda L."/>
            <person name="Shimizu-Inatsugi R."/>
            <person name="Baeten J."/>
            <person name="Francoijs K.J."/>
            <person name="Nataraja K.N."/>
            <person name="Reddy Y.A.N."/>
            <person name="Phadnis S."/>
            <person name="Ravikumar R.L."/>
            <person name="Schlapbach R."/>
            <person name="Sreeman S.M."/>
            <person name="Shimizu K.K."/>
        </authorList>
    </citation>
    <scope>NUCLEOTIDE SEQUENCE</scope>
</reference>
<evidence type="ECO:0000313" key="3">
    <source>
        <dbReference type="Proteomes" id="UP001054889"/>
    </source>
</evidence>
<sequence length="76" mass="8266">MSKMEVEVSSLEQKLDSLLLSMEGLNKWKSSVDSSVSIITKPMGNIMSRIEALEAEHAAPPSAPSREAEVRASGHR</sequence>